<protein>
    <submittedName>
        <fullName evidence="1">Uncharacterized protein</fullName>
    </submittedName>
</protein>
<dbReference type="AlphaFoldDB" id="A0A1S8TJI1"/>
<reference evidence="1 2" key="1">
    <citation type="submission" date="2016-05" db="EMBL/GenBank/DDBJ databases">
        <title>Microbial solvent formation.</title>
        <authorList>
            <person name="Poehlein A."/>
            <person name="Montoya Solano J.D."/>
            <person name="Flitsch S."/>
            <person name="Krabben P."/>
            <person name="Duerre P."/>
            <person name="Daniel R."/>
        </authorList>
    </citation>
    <scope>NUCLEOTIDE SEQUENCE [LARGE SCALE GENOMIC DNA]</scope>
    <source>
        <strain evidence="1 2">DSM 2619</strain>
    </source>
</reference>
<evidence type="ECO:0000313" key="2">
    <source>
        <dbReference type="Proteomes" id="UP000190890"/>
    </source>
</evidence>
<accession>A0A1S8TJI1</accession>
<comment type="caution">
    <text evidence="1">The sequence shown here is derived from an EMBL/GenBank/DDBJ whole genome shotgun (WGS) entry which is preliminary data.</text>
</comment>
<dbReference type="RefSeq" id="WP_077847259.1">
    <property type="nucleotide sequence ID" value="NZ_LZZM01000138.1"/>
</dbReference>
<organism evidence="1 2">
    <name type="scientific">Clostridium puniceum</name>
    <dbReference type="NCBI Taxonomy" id="29367"/>
    <lineage>
        <taxon>Bacteria</taxon>
        <taxon>Bacillati</taxon>
        <taxon>Bacillota</taxon>
        <taxon>Clostridia</taxon>
        <taxon>Eubacteriales</taxon>
        <taxon>Clostridiaceae</taxon>
        <taxon>Clostridium</taxon>
    </lineage>
</organism>
<dbReference type="EMBL" id="LZZM01000138">
    <property type="protein sequence ID" value="OOM77947.1"/>
    <property type="molecule type" value="Genomic_DNA"/>
</dbReference>
<sequence>MVISPNKLKKIKDSTIIITSMYYKEIIKQLSEMKIDKYTLDSVAQNWMNHYLPQGGFHLIEAYKPEAKKS</sequence>
<dbReference type="STRING" id="29367.CLPUN_21200"/>
<keyword evidence="2" id="KW-1185">Reference proteome</keyword>
<proteinExistence type="predicted"/>
<name>A0A1S8TJI1_9CLOT</name>
<evidence type="ECO:0000313" key="1">
    <source>
        <dbReference type="EMBL" id="OOM77947.1"/>
    </source>
</evidence>
<dbReference type="Gene3D" id="3.40.50.720">
    <property type="entry name" value="NAD(P)-binding Rossmann-like Domain"/>
    <property type="match status" value="1"/>
</dbReference>
<dbReference type="Proteomes" id="UP000190890">
    <property type="component" value="Unassembled WGS sequence"/>
</dbReference>
<gene>
    <name evidence="1" type="ORF">CLPUN_21200</name>
</gene>